<proteinExistence type="predicted"/>
<gene>
    <name evidence="1" type="ORF">MNBD_GAMMA10-319</name>
</gene>
<accession>A0A3B0XUG9</accession>
<dbReference type="PROSITE" id="PS51257">
    <property type="entry name" value="PROKAR_LIPOPROTEIN"/>
    <property type="match status" value="1"/>
</dbReference>
<evidence type="ECO:0000313" key="1">
    <source>
        <dbReference type="EMBL" id="VAW66927.1"/>
    </source>
</evidence>
<dbReference type="AlphaFoldDB" id="A0A3B0XUG9"/>
<organism evidence="1">
    <name type="scientific">hydrothermal vent metagenome</name>
    <dbReference type="NCBI Taxonomy" id="652676"/>
    <lineage>
        <taxon>unclassified sequences</taxon>
        <taxon>metagenomes</taxon>
        <taxon>ecological metagenomes</taxon>
    </lineage>
</organism>
<name>A0A3B0XUG9_9ZZZZ</name>
<feature type="non-terminal residue" evidence="1">
    <location>
        <position position="66"/>
    </location>
</feature>
<reference evidence="1" key="1">
    <citation type="submission" date="2018-06" db="EMBL/GenBank/DDBJ databases">
        <authorList>
            <person name="Zhirakovskaya E."/>
        </authorList>
    </citation>
    <scope>NUCLEOTIDE SEQUENCE</scope>
</reference>
<protein>
    <submittedName>
        <fullName evidence="1">Uncharacterized protein</fullName>
    </submittedName>
</protein>
<sequence>MKSIALLKKSLLAASIAAGIATLTACSGGTSDTATTGNTSNATTSGVITGFGSVFVNGVEYETDSA</sequence>
<dbReference type="EMBL" id="UOFJ01000243">
    <property type="protein sequence ID" value="VAW66927.1"/>
    <property type="molecule type" value="Genomic_DNA"/>
</dbReference>